<reference evidence="1 2" key="1">
    <citation type="submission" date="2022-10" db="EMBL/GenBank/DDBJ databases">
        <title>Draft genome assembly of moderately radiation resistant bacterium Metabacillus halosaccharovorans.</title>
        <authorList>
            <person name="Pal S."/>
            <person name="Gopinathan A."/>
        </authorList>
    </citation>
    <scope>NUCLEOTIDE SEQUENCE [LARGE SCALE GENOMIC DNA]</scope>
    <source>
        <strain evidence="1 2">VITHBRA001</strain>
    </source>
</reference>
<organism evidence="1 2">
    <name type="scientific">Metabacillus halosaccharovorans</name>
    <dbReference type="NCBI Taxonomy" id="930124"/>
    <lineage>
        <taxon>Bacteria</taxon>
        <taxon>Bacillati</taxon>
        <taxon>Bacillota</taxon>
        <taxon>Bacilli</taxon>
        <taxon>Bacillales</taxon>
        <taxon>Bacillaceae</taxon>
        <taxon>Metabacillus</taxon>
    </lineage>
</organism>
<gene>
    <name evidence="1" type="ORF">OIH86_17995</name>
</gene>
<protein>
    <recommendedName>
        <fullName evidence="3">Lipoprotein</fullName>
    </recommendedName>
</protein>
<dbReference type="Proteomes" id="UP001526147">
    <property type="component" value="Unassembled WGS sequence"/>
</dbReference>
<proteinExistence type="predicted"/>
<dbReference type="EMBL" id="JAOYEY010000047">
    <property type="protein sequence ID" value="MCV9887534.1"/>
    <property type="molecule type" value="Genomic_DNA"/>
</dbReference>
<evidence type="ECO:0000313" key="2">
    <source>
        <dbReference type="Proteomes" id="UP001526147"/>
    </source>
</evidence>
<dbReference type="PROSITE" id="PS51257">
    <property type="entry name" value="PROKAR_LIPOPROTEIN"/>
    <property type="match status" value="1"/>
</dbReference>
<sequence length="143" mass="16141">MNRFVLMFVCFLCVLSGCVEDKPRPEGSMSVVPLDIVEASESAIEVSSLKQPKDIVVNHHVRGQNIYVECYIPSFTFKEKGGTNVNGEGYMQVYVDGKKVDEIFTAAFIIKGLEKGKHHIMIEVVHNDSSDYQLKKSWNVNIR</sequence>
<comment type="caution">
    <text evidence="1">The sequence shown here is derived from an EMBL/GenBank/DDBJ whole genome shotgun (WGS) entry which is preliminary data.</text>
</comment>
<keyword evidence="2" id="KW-1185">Reference proteome</keyword>
<accession>A0ABT3DKE1</accession>
<evidence type="ECO:0000313" key="1">
    <source>
        <dbReference type="EMBL" id="MCV9887534.1"/>
    </source>
</evidence>
<evidence type="ECO:0008006" key="3">
    <source>
        <dbReference type="Google" id="ProtNLM"/>
    </source>
</evidence>
<dbReference type="RefSeq" id="WP_264143846.1">
    <property type="nucleotide sequence ID" value="NZ_JAOYEY010000047.1"/>
</dbReference>
<name>A0ABT3DKE1_9BACI</name>